<gene>
    <name evidence="1" type="ORF">KME07_16855</name>
</gene>
<evidence type="ECO:0000313" key="1">
    <source>
        <dbReference type="EMBL" id="MBW4467097.1"/>
    </source>
</evidence>
<proteinExistence type="predicted"/>
<comment type="caution">
    <text evidence="1">The sequence shown here is derived from an EMBL/GenBank/DDBJ whole genome shotgun (WGS) entry which is preliminary data.</text>
</comment>
<sequence>MAMPFDVKLVYADGSKARFRQTPGIWQDAPQTAIVRINSAKPLKSLTLEGGIFVDFVDFNPSDNIWESS</sequence>
<reference evidence="1" key="1">
    <citation type="submission" date="2021-05" db="EMBL/GenBank/DDBJ databases">
        <authorList>
            <person name="Pietrasiak N."/>
            <person name="Ward R."/>
            <person name="Stajich J.E."/>
            <person name="Kurbessoian T."/>
        </authorList>
    </citation>
    <scope>NUCLEOTIDE SEQUENCE</scope>
    <source>
        <strain evidence="1">GSE-TBD4-15B</strain>
    </source>
</reference>
<dbReference type="AlphaFoldDB" id="A0A951PCX2"/>
<name>A0A951PCX2_9CYAN</name>
<evidence type="ECO:0000313" key="2">
    <source>
        <dbReference type="Proteomes" id="UP000707356"/>
    </source>
</evidence>
<protein>
    <submittedName>
        <fullName evidence="1">Uncharacterized protein</fullName>
    </submittedName>
</protein>
<dbReference type="EMBL" id="JAHHHV010000073">
    <property type="protein sequence ID" value="MBW4467097.1"/>
    <property type="molecule type" value="Genomic_DNA"/>
</dbReference>
<dbReference type="Proteomes" id="UP000707356">
    <property type="component" value="Unassembled WGS sequence"/>
</dbReference>
<organism evidence="1 2">
    <name type="scientific">Pegethrix bostrychoides GSE-TBD4-15B</name>
    <dbReference type="NCBI Taxonomy" id="2839662"/>
    <lineage>
        <taxon>Bacteria</taxon>
        <taxon>Bacillati</taxon>
        <taxon>Cyanobacteriota</taxon>
        <taxon>Cyanophyceae</taxon>
        <taxon>Oculatellales</taxon>
        <taxon>Oculatellaceae</taxon>
        <taxon>Pegethrix</taxon>
    </lineage>
</organism>
<accession>A0A951PCX2</accession>
<reference evidence="1" key="2">
    <citation type="journal article" date="2022" name="Microbiol. Resour. Announc.">
        <title>Metagenome Sequencing to Explore Phylogenomics of Terrestrial Cyanobacteria.</title>
        <authorList>
            <person name="Ward R.D."/>
            <person name="Stajich J.E."/>
            <person name="Johansen J.R."/>
            <person name="Huntemann M."/>
            <person name="Clum A."/>
            <person name="Foster B."/>
            <person name="Foster B."/>
            <person name="Roux S."/>
            <person name="Palaniappan K."/>
            <person name="Varghese N."/>
            <person name="Mukherjee S."/>
            <person name="Reddy T.B.K."/>
            <person name="Daum C."/>
            <person name="Copeland A."/>
            <person name="Chen I.A."/>
            <person name="Ivanova N.N."/>
            <person name="Kyrpides N.C."/>
            <person name="Shapiro N."/>
            <person name="Eloe-Fadrosh E.A."/>
            <person name="Pietrasiak N."/>
        </authorList>
    </citation>
    <scope>NUCLEOTIDE SEQUENCE</scope>
    <source>
        <strain evidence="1">GSE-TBD4-15B</strain>
    </source>
</reference>